<keyword evidence="3" id="KW-0862">Zinc</keyword>
<organism evidence="6 7">
    <name type="scientific">Cladophialophora chaetospira</name>
    <dbReference type="NCBI Taxonomy" id="386627"/>
    <lineage>
        <taxon>Eukaryota</taxon>
        <taxon>Fungi</taxon>
        <taxon>Dikarya</taxon>
        <taxon>Ascomycota</taxon>
        <taxon>Pezizomycotina</taxon>
        <taxon>Eurotiomycetes</taxon>
        <taxon>Chaetothyriomycetidae</taxon>
        <taxon>Chaetothyriales</taxon>
        <taxon>Herpotrichiellaceae</taxon>
        <taxon>Cladophialophora</taxon>
    </lineage>
</organism>
<keyword evidence="7" id="KW-1185">Reference proteome</keyword>
<dbReference type="Proteomes" id="UP001172673">
    <property type="component" value="Unassembled WGS sequence"/>
</dbReference>
<proteinExistence type="predicted"/>
<evidence type="ECO:0000256" key="4">
    <source>
        <dbReference type="PROSITE-ProRule" id="PRU00134"/>
    </source>
</evidence>
<dbReference type="Gene3D" id="6.10.140.2220">
    <property type="match status" value="1"/>
</dbReference>
<dbReference type="SUPFAM" id="SSF144232">
    <property type="entry name" value="HIT/MYND zinc finger-like"/>
    <property type="match status" value="1"/>
</dbReference>
<sequence>MSASTTQPATCTICNEKGHLKCSACKSVSYCSTDCQQTDWPIHKLLCKAQHDDQPPSKSHRRAILFPADQKSPHFLWVHCELKRLDDDDVPFEYVDAAAYLGIDKPLAQRYPIQRNALRARDLRNTLEVAFRDTFAIDGSSLNKSIIRTTNGMAPHPWKGPILALRKKGTDLDPLHYDDMTVADFRDVVDYFRTYDDESLEETVRRNGRKVKGVKIHCEGDQKVLGLGKYVAVEVPRDHPVFDNLTTSSSISDRIELPVLTRKYPHNKAWANITGGPDNQAVTFLHMNADPNSRTMMGWGWAPMELSTLSVRETVLFLQELLLLFRQPRYKLTEIDSGRMK</sequence>
<dbReference type="PROSITE" id="PS50865">
    <property type="entry name" value="ZF_MYND_2"/>
    <property type="match status" value="1"/>
</dbReference>
<dbReference type="EMBL" id="JAPDRK010000003">
    <property type="protein sequence ID" value="KAJ9614244.1"/>
    <property type="molecule type" value="Genomic_DNA"/>
</dbReference>
<evidence type="ECO:0000259" key="5">
    <source>
        <dbReference type="PROSITE" id="PS50865"/>
    </source>
</evidence>
<dbReference type="InterPro" id="IPR002893">
    <property type="entry name" value="Znf_MYND"/>
</dbReference>
<evidence type="ECO:0000256" key="3">
    <source>
        <dbReference type="ARBA" id="ARBA00022833"/>
    </source>
</evidence>
<dbReference type="PROSITE" id="PS01360">
    <property type="entry name" value="ZF_MYND_1"/>
    <property type="match status" value="1"/>
</dbReference>
<evidence type="ECO:0000256" key="1">
    <source>
        <dbReference type="ARBA" id="ARBA00022723"/>
    </source>
</evidence>
<dbReference type="AlphaFoldDB" id="A0AA39CN04"/>
<keyword evidence="2 4" id="KW-0863">Zinc-finger</keyword>
<dbReference type="GO" id="GO:0008270">
    <property type="term" value="F:zinc ion binding"/>
    <property type="evidence" value="ECO:0007669"/>
    <property type="project" value="UniProtKB-KW"/>
</dbReference>
<dbReference type="Pfam" id="PF01753">
    <property type="entry name" value="zf-MYND"/>
    <property type="match status" value="1"/>
</dbReference>
<reference evidence="6" key="1">
    <citation type="submission" date="2022-10" db="EMBL/GenBank/DDBJ databases">
        <title>Culturing micro-colonial fungi from biological soil crusts in the Mojave desert and describing Neophaeococcomyces mojavensis, and introducing the new genera and species Taxawa tesnikishii.</title>
        <authorList>
            <person name="Kurbessoian T."/>
            <person name="Stajich J.E."/>
        </authorList>
    </citation>
    <scope>NUCLEOTIDE SEQUENCE</scope>
    <source>
        <strain evidence="6">TK_41</strain>
    </source>
</reference>
<evidence type="ECO:0000256" key="2">
    <source>
        <dbReference type="ARBA" id="ARBA00022771"/>
    </source>
</evidence>
<keyword evidence="1" id="KW-0479">Metal-binding</keyword>
<feature type="domain" description="MYND-type" evidence="5">
    <location>
        <begin position="11"/>
        <end position="47"/>
    </location>
</feature>
<comment type="caution">
    <text evidence="6">The sequence shown here is derived from an EMBL/GenBank/DDBJ whole genome shotgun (WGS) entry which is preliminary data.</text>
</comment>
<gene>
    <name evidence="6" type="ORF">H2200_002380</name>
</gene>
<name>A0AA39CN04_9EURO</name>
<evidence type="ECO:0000313" key="7">
    <source>
        <dbReference type="Proteomes" id="UP001172673"/>
    </source>
</evidence>
<protein>
    <recommendedName>
        <fullName evidence="5">MYND-type domain-containing protein</fullName>
    </recommendedName>
</protein>
<evidence type="ECO:0000313" key="6">
    <source>
        <dbReference type="EMBL" id="KAJ9614244.1"/>
    </source>
</evidence>
<accession>A0AA39CN04</accession>